<organism evidence="1 2">
    <name type="scientific">Phytophthora cactorum</name>
    <dbReference type="NCBI Taxonomy" id="29920"/>
    <lineage>
        <taxon>Eukaryota</taxon>
        <taxon>Sar</taxon>
        <taxon>Stramenopiles</taxon>
        <taxon>Oomycota</taxon>
        <taxon>Peronosporomycetes</taxon>
        <taxon>Peronosporales</taxon>
        <taxon>Peronosporaceae</taxon>
        <taxon>Phytophthora</taxon>
    </lineage>
</organism>
<evidence type="ECO:0000313" key="1">
    <source>
        <dbReference type="EMBL" id="KAG6961905.1"/>
    </source>
</evidence>
<accession>A0A8T1UKA4</accession>
<name>A0A8T1UKA4_9STRA</name>
<dbReference type="Proteomes" id="UP000688947">
    <property type="component" value="Unassembled WGS sequence"/>
</dbReference>
<sequence>MVHRAPQEKVFIVHTHKYFLADAQTLLDPLGRAVRECVAKCLAVSANMVARVVAAYNVHGEEAFAIISDRTMREELARMDVFNIKGRKRDPRNAYLEKKLAILSARLVPKLTEMYLDESYGNVNHVAGGGVRRTAAPTEDSARAYYGRAAGSRRRATAVTSWARWTPRSVRGVRYCLIRIQC</sequence>
<dbReference type="AlphaFoldDB" id="A0A8T1UKA4"/>
<reference evidence="1" key="1">
    <citation type="submission" date="2021-01" db="EMBL/GenBank/DDBJ databases">
        <title>Phytophthora aleatoria, a newly-described species from Pinus radiata is distinct from Phytophthora cactorum isolates based on comparative genomics.</title>
        <authorList>
            <person name="Mcdougal R."/>
            <person name="Panda P."/>
            <person name="Williams N."/>
            <person name="Studholme D.J."/>
        </authorList>
    </citation>
    <scope>NUCLEOTIDE SEQUENCE</scope>
    <source>
        <strain evidence="1">NZFS 3830</strain>
    </source>
</reference>
<comment type="caution">
    <text evidence="1">The sequence shown here is derived from an EMBL/GenBank/DDBJ whole genome shotgun (WGS) entry which is preliminary data.</text>
</comment>
<evidence type="ECO:0000313" key="2">
    <source>
        <dbReference type="Proteomes" id="UP000688947"/>
    </source>
</evidence>
<dbReference type="VEuPathDB" id="FungiDB:PC110_g4498"/>
<proteinExistence type="predicted"/>
<dbReference type="EMBL" id="JAENGZ010000330">
    <property type="protein sequence ID" value="KAG6961905.1"/>
    <property type="molecule type" value="Genomic_DNA"/>
</dbReference>
<gene>
    <name evidence="1" type="ORF">JG687_00007444</name>
</gene>
<protein>
    <submittedName>
        <fullName evidence="1">Uncharacterized protein</fullName>
    </submittedName>
</protein>